<dbReference type="GO" id="GO:0005634">
    <property type="term" value="C:nucleus"/>
    <property type="evidence" value="ECO:0007669"/>
    <property type="project" value="TreeGrafter"/>
</dbReference>
<dbReference type="Proteomes" id="UP000261600">
    <property type="component" value="Unplaced"/>
</dbReference>
<proteinExistence type="predicted"/>
<dbReference type="PANTHER" id="PTHR47282">
    <property type="entry name" value="PGC-1 AND ERR-INDUCED REGULATOR IN MUSCLE PROTEIN 1"/>
    <property type="match status" value="1"/>
</dbReference>
<dbReference type="GO" id="GO:0006355">
    <property type="term" value="P:regulation of DNA-templated transcription"/>
    <property type="evidence" value="ECO:0007669"/>
    <property type="project" value="InterPro"/>
</dbReference>
<reference evidence="2" key="2">
    <citation type="submission" date="2025-09" db="UniProtKB">
        <authorList>
            <consortium name="Ensembl"/>
        </authorList>
    </citation>
    <scope>IDENTIFICATION</scope>
</reference>
<protein>
    <recommendedName>
        <fullName evidence="4">PGC-1 and ERR-induced regulator in muscle protein 1</fullName>
    </recommendedName>
</protein>
<dbReference type="GO" id="GO:0014850">
    <property type="term" value="P:response to muscle activity"/>
    <property type="evidence" value="ECO:0007669"/>
    <property type="project" value="TreeGrafter"/>
</dbReference>
<name>A0A3Q3KL40_MONAL</name>
<feature type="region of interest" description="Disordered" evidence="1">
    <location>
        <begin position="617"/>
        <end position="637"/>
    </location>
</feature>
<dbReference type="PANTHER" id="PTHR47282:SF1">
    <property type="entry name" value="PGC-1 AND ERR-INDUCED REGULATOR IN MUSCLE PROTEIN 1"/>
    <property type="match status" value="1"/>
</dbReference>
<dbReference type="STRING" id="43700.ENSMALP00000030263"/>
<evidence type="ECO:0000256" key="1">
    <source>
        <dbReference type="SAM" id="MobiDB-lite"/>
    </source>
</evidence>
<dbReference type="Ensembl" id="ENSMALT00000030798.1">
    <property type="protein sequence ID" value="ENSMALP00000030263.1"/>
    <property type="gene ID" value="ENSMALG00000020925.1"/>
</dbReference>
<feature type="region of interest" description="Disordered" evidence="1">
    <location>
        <begin position="55"/>
        <end position="75"/>
    </location>
</feature>
<evidence type="ECO:0000313" key="3">
    <source>
        <dbReference type="Proteomes" id="UP000261600"/>
    </source>
</evidence>
<dbReference type="InterPro" id="IPR043442">
    <property type="entry name" value="Perm1"/>
</dbReference>
<reference evidence="2" key="1">
    <citation type="submission" date="2025-08" db="UniProtKB">
        <authorList>
            <consortium name="Ensembl"/>
        </authorList>
    </citation>
    <scope>IDENTIFICATION</scope>
</reference>
<feature type="compositionally biased region" description="Polar residues" evidence="1">
    <location>
        <begin position="55"/>
        <end position="66"/>
    </location>
</feature>
<evidence type="ECO:0008006" key="4">
    <source>
        <dbReference type="Google" id="ProtNLM"/>
    </source>
</evidence>
<sequence length="997" mass="110491">MDDLDHSMHIAEYDWTSFCEDSEECSLQQPLLACSDSLSLSESEDSTNLCSVFSTGQQEPQQSPDVSSDEAESSYAGCSTEGASCFELLVHLNKSATGGEQDRVSQVESEICLVCPEGNTLSAKEVHMKTAEDITEETNDSRDTPQTEQVHVQCSGVSGVLKREDEDLQIETDHSRNKHDPLFLIQTEVNVNVQHATEGTVSEDVSTVASHAEKERWFVTVNDSPAGWPVAATSVKKKRWQKKPCKNSRICSRRQEKSLEHDLELEINKDKNASEGGRDVRGFTQSKQNLFQSLRQCPSAEIIPESTSDLLQVSCEVDTVPEKQVFSHCPKGHNTEPVVDRNKHEPGSSTSLDTFTPKDPSQLDIVNSDELKDNVEFSSIHTYDSENSLSAAESVEEPQHPLKDHLTEKQQLHSSLSLTTNSPLSNQTDIQHREVYCCDSTPCCSVPATSCGGYESTIVEPTLTFPSAGRRANKTPDNTACNHDTCSAALCMPSDKPVPQKHKINLSASAISSGSLLSPLPVPDLTITPCFMADSPETYGEAVGHMRPVYAISTFWDEMEKLTINDILQLRMSRSASPREIQETVTLNVDDHSSLVDTLEHRLSDSGLMDALDTADSDYFTQPDESKPHRSNSEFSTSDFEEDYWQFIGTSRSTSPDPQGKTQQRMNDSPFFLQEEETSTSSDGKETPVLLEDFAGQCFEDQESHTCKLSDSLGILRPASFLSDTNILDKHYQTAFPEVFEYIFTEDEPENDSGHVTVYDPKDISVSPVSDYTLCTFRDQMSFSPLHDFQCSKEKPVPIFSCTHLMLRELTFPKPDYVFLSADRREENVSPVRVVSRAFTQASGCESSTAAGGGSHSWRTFLAIRKINFHDKGSIWCQRSGWVFPVETETIAIKTGGPPVTVLNEERVSSPPAQVFGEVAVKQRIWGTRHATKGIFSKLKQSDMCLVCIAFASWVLGSSDPQADDAWKAALLANVSALSAIQYLQQYVKNPPPLDNR</sequence>
<keyword evidence="3" id="KW-1185">Reference proteome</keyword>
<dbReference type="AlphaFoldDB" id="A0A3Q3KL40"/>
<evidence type="ECO:0000313" key="2">
    <source>
        <dbReference type="Ensembl" id="ENSMALP00000030263.1"/>
    </source>
</evidence>
<organism evidence="2 3">
    <name type="scientific">Monopterus albus</name>
    <name type="common">Swamp eel</name>
    <dbReference type="NCBI Taxonomy" id="43700"/>
    <lineage>
        <taxon>Eukaryota</taxon>
        <taxon>Metazoa</taxon>
        <taxon>Chordata</taxon>
        <taxon>Craniata</taxon>
        <taxon>Vertebrata</taxon>
        <taxon>Euteleostomi</taxon>
        <taxon>Actinopterygii</taxon>
        <taxon>Neopterygii</taxon>
        <taxon>Teleostei</taxon>
        <taxon>Neoteleostei</taxon>
        <taxon>Acanthomorphata</taxon>
        <taxon>Anabantaria</taxon>
        <taxon>Synbranchiformes</taxon>
        <taxon>Synbranchidae</taxon>
        <taxon>Monopterus</taxon>
    </lineage>
</organism>
<feature type="region of interest" description="Disordered" evidence="1">
    <location>
        <begin position="326"/>
        <end position="362"/>
    </location>
</feature>
<accession>A0A3Q3KL40</accession>
<dbReference type="GO" id="GO:0005737">
    <property type="term" value="C:cytoplasm"/>
    <property type="evidence" value="ECO:0007669"/>
    <property type="project" value="TreeGrafter"/>
</dbReference>